<proteinExistence type="predicted"/>
<dbReference type="WBParaSite" id="MBELARI_LOCUS16173">
    <property type="protein sequence ID" value="MBELARI_LOCUS16173"/>
    <property type="gene ID" value="MBELARI_LOCUS16173"/>
</dbReference>
<evidence type="ECO:0000313" key="2">
    <source>
        <dbReference type="Proteomes" id="UP000887575"/>
    </source>
</evidence>
<dbReference type="AlphaFoldDB" id="A0AAF3EQ10"/>
<reference evidence="3" key="1">
    <citation type="submission" date="2024-02" db="UniProtKB">
        <authorList>
            <consortium name="WormBaseParasite"/>
        </authorList>
    </citation>
    <scope>IDENTIFICATION</scope>
</reference>
<feature type="signal peptide" evidence="1">
    <location>
        <begin position="1"/>
        <end position="19"/>
    </location>
</feature>
<keyword evidence="2" id="KW-1185">Reference proteome</keyword>
<protein>
    <submittedName>
        <fullName evidence="3">Uncharacterized protein</fullName>
    </submittedName>
</protein>
<feature type="chain" id="PRO_5041921070" evidence="1">
    <location>
        <begin position="20"/>
        <end position="75"/>
    </location>
</feature>
<evidence type="ECO:0000313" key="3">
    <source>
        <dbReference type="WBParaSite" id="MBELARI_LOCUS16173"/>
    </source>
</evidence>
<sequence>MQFLRSILLVCLVLSVISAMRLRRPIREADSEEVHFPSAHSGPCSDNEAKAGCKQEKVGSDPVYIEFVCSCEKEN</sequence>
<organism evidence="2 3">
    <name type="scientific">Mesorhabditis belari</name>
    <dbReference type="NCBI Taxonomy" id="2138241"/>
    <lineage>
        <taxon>Eukaryota</taxon>
        <taxon>Metazoa</taxon>
        <taxon>Ecdysozoa</taxon>
        <taxon>Nematoda</taxon>
        <taxon>Chromadorea</taxon>
        <taxon>Rhabditida</taxon>
        <taxon>Rhabditina</taxon>
        <taxon>Rhabditomorpha</taxon>
        <taxon>Rhabditoidea</taxon>
        <taxon>Rhabditidae</taxon>
        <taxon>Mesorhabditinae</taxon>
        <taxon>Mesorhabditis</taxon>
    </lineage>
</organism>
<evidence type="ECO:0000256" key="1">
    <source>
        <dbReference type="SAM" id="SignalP"/>
    </source>
</evidence>
<dbReference type="Proteomes" id="UP000887575">
    <property type="component" value="Unassembled WGS sequence"/>
</dbReference>
<name>A0AAF3EQ10_9BILA</name>
<accession>A0AAF3EQ10</accession>
<keyword evidence="1" id="KW-0732">Signal</keyword>